<keyword evidence="3" id="KW-1185">Reference proteome</keyword>
<dbReference type="GO" id="GO:0007508">
    <property type="term" value="P:larval heart development"/>
    <property type="evidence" value="ECO:0007669"/>
    <property type="project" value="TreeGrafter"/>
</dbReference>
<dbReference type="GO" id="GO:0031012">
    <property type="term" value="C:extracellular matrix"/>
    <property type="evidence" value="ECO:0007669"/>
    <property type="project" value="TreeGrafter"/>
</dbReference>
<proteinExistence type="predicted"/>
<feature type="compositionally biased region" description="Basic and acidic residues" evidence="1">
    <location>
        <begin position="30"/>
        <end position="43"/>
    </location>
</feature>
<organism evidence="2 3">
    <name type="scientific">Scylla paramamosain</name>
    <name type="common">Mud crab</name>
    <dbReference type="NCBI Taxonomy" id="85552"/>
    <lineage>
        <taxon>Eukaryota</taxon>
        <taxon>Metazoa</taxon>
        <taxon>Ecdysozoa</taxon>
        <taxon>Arthropoda</taxon>
        <taxon>Crustacea</taxon>
        <taxon>Multicrustacea</taxon>
        <taxon>Malacostraca</taxon>
        <taxon>Eumalacostraca</taxon>
        <taxon>Eucarida</taxon>
        <taxon>Decapoda</taxon>
        <taxon>Pleocyemata</taxon>
        <taxon>Brachyura</taxon>
        <taxon>Eubrachyura</taxon>
        <taxon>Portunoidea</taxon>
        <taxon>Portunidae</taxon>
        <taxon>Portuninae</taxon>
        <taxon>Scylla</taxon>
    </lineage>
</organism>
<feature type="region of interest" description="Disordered" evidence="1">
    <location>
        <begin position="1"/>
        <end position="70"/>
    </location>
</feature>
<name>A0AAW0U3G9_SCYPA</name>
<dbReference type="PANTHER" id="PTHR33395">
    <property type="entry name" value="TRANSCRIPTASE, PUTATIVE-RELATED-RELATED"/>
    <property type="match status" value="1"/>
</dbReference>
<dbReference type="Proteomes" id="UP001487740">
    <property type="component" value="Unassembled WGS sequence"/>
</dbReference>
<evidence type="ECO:0008006" key="4">
    <source>
        <dbReference type="Google" id="ProtNLM"/>
    </source>
</evidence>
<dbReference type="InterPro" id="IPR036691">
    <property type="entry name" value="Endo/exonu/phosph_ase_sf"/>
</dbReference>
<evidence type="ECO:0000313" key="3">
    <source>
        <dbReference type="Proteomes" id="UP001487740"/>
    </source>
</evidence>
<dbReference type="Gene3D" id="3.60.10.10">
    <property type="entry name" value="Endonuclease/exonuclease/phosphatase"/>
    <property type="match status" value="1"/>
</dbReference>
<feature type="compositionally biased region" description="Basic and acidic residues" evidence="1">
    <location>
        <begin position="1"/>
        <end position="16"/>
    </location>
</feature>
<accession>A0AAW0U3G9</accession>
<reference evidence="2 3" key="1">
    <citation type="submission" date="2023-03" db="EMBL/GenBank/DDBJ databases">
        <title>High-quality genome of Scylla paramamosain provides insights in environmental adaptation.</title>
        <authorList>
            <person name="Zhang L."/>
        </authorList>
    </citation>
    <scope>NUCLEOTIDE SEQUENCE [LARGE SCALE GENOMIC DNA]</scope>
    <source>
        <strain evidence="2">LZ_2023a</strain>
        <tissue evidence="2">Muscle</tissue>
    </source>
</reference>
<protein>
    <recommendedName>
        <fullName evidence="4">Endonuclease/exonuclease/phosphatase domain-containing protein</fullName>
    </recommendedName>
</protein>
<dbReference type="SUPFAM" id="SSF56219">
    <property type="entry name" value="DNase I-like"/>
    <property type="match status" value="1"/>
</dbReference>
<evidence type="ECO:0000256" key="1">
    <source>
        <dbReference type="SAM" id="MobiDB-lite"/>
    </source>
</evidence>
<dbReference type="AlphaFoldDB" id="A0AAW0U3G9"/>
<dbReference type="EMBL" id="JARAKH010000019">
    <property type="protein sequence ID" value="KAK8394250.1"/>
    <property type="molecule type" value="Genomic_DNA"/>
</dbReference>
<comment type="caution">
    <text evidence="2">The sequence shown here is derived from an EMBL/GenBank/DDBJ whole genome shotgun (WGS) entry which is preliminary data.</text>
</comment>
<sequence>MLQGDRHPTGDQDRRQPSQAQSRRRPPPRSAREGDSTREDRGRPRQGTASQRRLQGPSEEQRRRRLNSGYCQGRFNTEETCRERQADRRHQELIEAVRLGSQETIALLRGANWALSPRAIPAGLEVIFHKLVGDRGRGILCVGCYRPPSQGTALIDFLMDNLDRLMTEHQCDNIIILGDLNPPGIQRSFDSLLVVFNLQNHIRFPIHRSGSSLDPVVTDLPSHDVQCSSLGPIGNSDHEAIFSRITFRRPRDESISRTLWQWEKTDWRRLRSCLAQMDWEELLQGDVDLQVEQFTEALLREQDRWVPHQQYKTKTSDLPCKGREVLYKAQIRSALDYSCLA</sequence>
<dbReference type="GO" id="GO:0061343">
    <property type="term" value="P:cell adhesion involved in heart morphogenesis"/>
    <property type="evidence" value="ECO:0007669"/>
    <property type="project" value="TreeGrafter"/>
</dbReference>
<dbReference type="PANTHER" id="PTHR33395:SF22">
    <property type="entry name" value="REVERSE TRANSCRIPTASE DOMAIN-CONTAINING PROTEIN"/>
    <property type="match status" value="1"/>
</dbReference>
<gene>
    <name evidence="2" type="ORF">O3P69_006441</name>
</gene>
<evidence type="ECO:0000313" key="2">
    <source>
        <dbReference type="EMBL" id="KAK8394250.1"/>
    </source>
</evidence>